<dbReference type="Proteomes" id="UP000887578">
    <property type="component" value="Unplaced"/>
</dbReference>
<dbReference type="WBParaSite" id="PDA_v2.g30673.t1">
    <property type="protein sequence ID" value="PDA_v2.g30673.t1"/>
    <property type="gene ID" value="PDA_v2.g30673"/>
</dbReference>
<evidence type="ECO:0000313" key="2">
    <source>
        <dbReference type="WBParaSite" id="PDA_v2.g30673.t1"/>
    </source>
</evidence>
<evidence type="ECO:0000313" key="1">
    <source>
        <dbReference type="Proteomes" id="UP000887578"/>
    </source>
</evidence>
<keyword evidence="1" id="KW-1185">Reference proteome</keyword>
<accession>A0A914QFQ8</accession>
<reference evidence="2" key="1">
    <citation type="submission" date="2022-11" db="UniProtKB">
        <authorList>
            <consortium name="WormBaseParasite"/>
        </authorList>
    </citation>
    <scope>IDENTIFICATION</scope>
</reference>
<name>A0A914QFQ8_9BILA</name>
<sequence>MFFSRILFGVPKHRTPKPRIMKRKFAYTRLFHAEENLVTCKCGFSHHVSTICSVCYEKVRGVTNLIKQEMMKYNPYLGERQDRPFYVKYENEKNAEIPVTPPNAKIIKIKKERDSWFTSRFSENDKGQL</sequence>
<protein>
    <submittedName>
        <fullName evidence="2">Ribosomal protein L32</fullName>
    </submittedName>
</protein>
<proteinExistence type="predicted"/>
<dbReference type="AlphaFoldDB" id="A0A914QFQ8"/>
<organism evidence="1 2">
    <name type="scientific">Panagrolaimus davidi</name>
    <dbReference type="NCBI Taxonomy" id="227884"/>
    <lineage>
        <taxon>Eukaryota</taxon>
        <taxon>Metazoa</taxon>
        <taxon>Ecdysozoa</taxon>
        <taxon>Nematoda</taxon>
        <taxon>Chromadorea</taxon>
        <taxon>Rhabditida</taxon>
        <taxon>Tylenchina</taxon>
        <taxon>Panagrolaimomorpha</taxon>
        <taxon>Panagrolaimoidea</taxon>
        <taxon>Panagrolaimidae</taxon>
        <taxon>Panagrolaimus</taxon>
    </lineage>
</organism>